<dbReference type="EMBL" id="CP016094">
    <property type="protein sequence ID" value="AOS44126.1"/>
    <property type="molecule type" value="Genomic_DNA"/>
</dbReference>
<accession>A0A1D8ATF0</accession>
<dbReference type="OrthoDB" id="194264at2"/>
<dbReference type="SMART" id="SM00867">
    <property type="entry name" value="YceI"/>
    <property type="match status" value="1"/>
</dbReference>
<dbReference type="InterPro" id="IPR007372">
    <property type="entry name" value="Lipid/polyisoprenoid-bd_YceI"/>
</dbReference>
<dbReference type="KEGG" id="obg:Verru16b_01187"/>
<reference evidence="2 3" key="1">
    <citation type="submission" date="2016-06" db="EMBL/GenBank/DDBJ databases">
        <title>Three novel species with peptidoglycan cell walls form the new genus Lacunisphaera gen. nov. in the family Opitutaceae of the verrucomicrobial subdivision 4.</title>
        <authorList>
            <person name="Rast P."/>
            <person name="Gloeckner I."/>
            <person name="Jogler M."/>
            <person name="Boedeker C."/>
            <person name="Jeske O."/>
            <person name="Wiegand S."/>
            <person name="Reinhardt R."/>
            <person name="Schumann P."/>
            <person name="Rohde M."/>
            <person name="Spring S."/>
            <person name="Gloeckner F.O."/>
            <person name="Jogler C."/>
        </authorList>
    </citation>
    <scope>NUCLEOTIDE SEQUENCE [LARGE SCALE GENOMIC DNA]</scope>
    <source>
        <strain evidence="2 3">IG16b</strain>
    </source>
</reference>
<name>A0A1D8ATF0_9BACT</name>
<protein>
    <submittedName>
        <fullName evidence="2">YceI-like domain protein</fullName>
    </submittedName>
</protein>
<dbReference type="RefSeq" id="WP_069961414.1">
    <property type="nucleotide sequence ID" value="NZ_CP016094.1"/>
</dbReference>
<dbReference type="InterPro" id="IPR036761">
    <property type="entry name" value="TTHA0802/YceI-like_sf"/>
</dbReference>
<gene>
    <name evidence="2" type="ORF">Verru16b_01187</name>
</gene>
<dbReference type="Proteomes" id="UP000095228">
    <property type="component" value="Chromosome"/>
</dbReference>
<evidence type="ECO:0000259" key="1">
    <source>
        <dbReference type="SMART" id="SM00867"/>
    </source>
</evidence>
<dbReference type="AlphaFoldDB" id="A0A1D8ATF0"/>
<dbReference type="Gene3D" id="2.40.128.110">
    <property type="entry name" value="Lipid/polyisoprenoid-binding, YceI-like"/>
    <property type="match status" value="1"/>
</dbReference>
<organism evidence="2 3">
    <name type="scientific">Lacunisphaera limnophila</name>
    <dbReference type="NCBI Taxonomy" id="1838286"/>
    <lineage>
        <taxon>Bacteria</taxon>
        <taxon>Pseudomonadati</taxon>
        <taxon>Verrucomicrobiota</taxon>
        <taxon>Opitutia</taxon>
        <taxon>Opitutales</taxon>
        <taxon>Opitutaceae</taxon>
        <taxon>Lacunisphaera</taxon>
    </lineage>
</organism>
<dbReference type="STRING" id="1838286.Verru16b_01187"/>
<feature type="domain" description="Lipid/polyisoprenoid-binding YceI-like" evidence="1">
    <location>
        <begin position="28"/>
        <end position="186"/>
    </location>
</feature>
<keyword evidence="3" id="KW-1185">Reference proteome</keyword>
<dbReference type="PANTHER" id="PTHR34406:SF1">
    <property type="entry name" value="PROTEIN YCEI"/>
    <property type="match status" value="1"/>
</dbReference>
<evidence type="ECO:0000313" key="2">
    <source>
        <dbReference type="EMBL" id="AOS44126.1"/>
    </source>
</evidence>
<dbReference type="Pfam" id="PF04264">
    <property type="entry name" value="YceI"/>
    <property type="match status" value="1"/>
</dbReference>
<sequence>MRMGLRVFLLVLAALVPLWVRGEAGASPLQLDLAHSALEVEVHATFETFVVRLDRFRADIAINPGTRVVEQVGINFLMADLRTGRSQRDQHMLEWEEHERFPEVGFRMVGQVASAAGPRSVRGVVSLHGVEHEVAFNVTFLMQDTVCSIDGEAEIDYRDHGLPLIRKYWVLRVDPVLHVRFHLQGRLAGPAGGPRMAEAGK</sequence>
<evidence type="ECO:0000313" key="3">
    <source>
        <dbReference type="Proteomes" id="UP000095228"/>
    </source>
</evidence>
<dbReference type="SUPFAM" id="SSF101874">
    <property type="entry name" value="YceI-like"/>
    <property type="match status" value="1"/>
</dbReference>
<dbReference type="PANTHER" id="PTHR34406">
    <property type="entry name" value="PROTEIN YCEI"/>
    <property type="match status" value="1"/>
</dbReference>
<proteinExistence type="predicted"/>